<dbReference type="AlphaFoldDB" id="A0A975FL51"/>
<reference evidence="8" key="1">
    <citation type="submission" date="2020-06" db="EMBL/GenBank/DDBJ databases">
        <title>Complete genome sequence of Candidatus Phytoplasma luffae NCHU2019.</title>
        <authorList>
            <person name="Cho S.-T."/>
            <person name="Tan C.-M."/>
            <person name="Li J.-R."/>
            <person name="Chien Y.-Y."/>
            <person name="Chiu Y.-C."/>
            <person name="Yang J.-Y."/>
            <person name="Kuo C.-H."/>
        </authorList>
    </citation>
    <scope>NUCLEOTIDE SEQUENCE</scope>
    <source>
        <strain evidence="8">NCHU2019</strain>
    </source>
</reference>
<keyword evidence="1" id="KW-0812">Transmembrane</keyword>
<evidence type="ECO:0000313" key="6">
    <source>
        <dbReference type="EMBL" id="QTX02908.1"/>
    </source>
</evidence>
<gene>
    <name evidence="2" type="ORF">LFWB_0310</name>
    <name evidence="3" type="ORF">LFWB_0590</name>
    <name evidence="4" type="ORF">LFWB_1560</name>
    <name evidence="5" type="ORF">LFWB_2970</name>
    <name evidence="6" type="ORF">LFWB_3380</name>
    <name evidence="7" type="ORF">LFWB_3600</name>
    <name evidence="8" type="ORF">LFWB_4050</name>
    <name evidence="9" type="ORF">LFWB_4270</name>
    <name evidence="10" type="ORF">LFWB_4700</name>
    <name evidence="11" type="ORF">LFWB_4990</name>
    <name evidence="12" type="ORF">LFWB_5440</name>
    <name evidence="13" type="ORF">LFWB_5910</name>
    <name evidence="14" type="ORF">LFWB_7160</name>
</gene>
<dbReference type="KEGG" id="pluf:LFWB_2970"/>
<dbReference type="KEGG" id="pluf:LFWB_4050"/>
<evidence type="ECO:0000256" key="1">
    <source>
        <dbReference type="SAM" id="Phobius"/>
    </source>
</evidence>
<dbReference type="KEGG" id="pluf:LFWB_0310"/>
<dbReference type="KEGG" id="pluf:LFWB_4700"/>
<dbReference type="Proteomes" id="UP000672038">
    <property type="component" value="Chromosome"/>
</dbReference>
<evidence type="ECO:0000313" key="12">
    <source>
        <dbReference type="EMBL" id="QTX03110.1"/>
    </source>
</evidence>
<proteinExistence type="predicted"/>
<dbReference type="EMBL" id="CP054393">
    <property type="protein sequence ID" value="QTX03110.1"/>
    <property type="molecule type" value="Genomic_DNA"/>
</dbReference>
<evidence type="ECO:0000313" key="14">
    <source>
        <dbReference type="EMBL" id="QTX03269.1"/>
    </source>
</evidence>
<protein>
    <submittedName>
        <fullName evidence="8">Uncharacterized protein</fullName>
    </submittedName>
</protein>
<dbReference type="KEGG" id="pluf:LFWB_5910"/>
<dbReference type="EMBL" id="CP054393">
    <property type="protein sequence ID" value="QTX02908.1"/>
    <property type="molecule type" value="Genomic_DNA"/>
</dbReference>
<dbReference type="EMBL" id="CP054393">
    <property type="protein sequence ID" value="QTX03036.1"/>
    <property type="molecule type" value="Genomic_DNA"/>
</dbReference>
<organism evidence="8 15">
    <name type="scientific">Loofah witches'-broom phytoplasma</name>
    <dbReference type="NCBI Taxonomy" id="35773"/>
    <lineage>
        <taxon>Bacteria</taxon>
        <taxon>Bacillati</taxon>
        <taxon>Mycoplasmatota</taxon>
        <taxon>Mollicutes</taxon>
        <taxon>Acholeplasmatales</taxon>
        <taxon>Acholeplasmataceae</taxon>
        <taxon>Candidatus Phytoplasma</taxon>
        <taxon>16SrVIII (Loofah witches'-broom group)</taxon>
    </lineage>
</organism>
<dbReference type="EMBL" id="CP054393">
    <property type="protein sequence ID" value="QTX02971.1"/>
    <property type="molecule type" value="Genomic_DNA"/>
</dbReference>
<evidence type="ECO:0000313" key="15">
    <source>
        <dbReference type="Proteomes" id="UP000672038"/>
    </source>
</evidence>
<dbReference type="KEGG" id="pluf:LFWB_7160"/>
<dbReference type="EMBL" id="CP054393">
    <property type="protein sequence ID" value="QTX02726.1"/>
    <property type="molecule type" value="Genomic_DNA"/>
</dbReference>
<dbReference type="EMBL" id="CP054393">
    <property type="protein sequence ID" value="QTX02601.1"/>
    <property type="molecule type" value="Genomic_DNA"/>
</dbReference>
<dbReference type="EMBL" id="CP054393">
    <property type="protein sequence ID" value="QTX03065.1"/>
    <property type="molecule type" value="Genomic_DNA"/>
</dbReference>
<accession>A0A975FL51</accession>
<evidence type="ECO:0000313" key="2">
    <source>
        <dbReference type="EMBL" id="QTX02601.1"/>
    </source>
</evidence>
<dbReference type="EMBL" id="CP054393">
    <property type="protein sequence ID" value="QTX02629.1"/>
    <property type="molecule type" value="Genomic_DNA"/>
</dbReference>
<dbReference type="EMBL" id="CP054393">
    <property type="protein sequence ID" value="QTX02930.1"/>
    <property type="molecule type" value="Genomic_DNA"/>
</dbReference>
<dbReference type="EMBL" id="CP054393">
    <property type="protein sequence ID" value="QTX02993.1"/>
    <property type="molecule type" value="Genomic_DNA"/>
</dbReference>
<name>A0A975FL51_LOWBP</name>
<evidence type="ECO:0000313" key="8">
    <source>
        <dbReference type="EMBL" id="QTX02971.1"/>
    </source>
</evidence>
<dbReference type="KEGG" id="pluf:LFWB_4270"/>
<dbReference type="KEGG" id="pluf:LFWB_3600"/>
<dbReference type="KEGG" id="pluf:LFWB_1560"/>
<dbReference type="RefSeq" id="WP_210954487.1">
    <property type="nucleotide sequence ID" value="NZ_CP054393.1"/>
</dbReference>
<keyword evidence="1" id="KW-0472">Membrane</keyword>
<dbReference type="KEGG" id="pluf:LFWB_4990"/>
<dbReference type="EMBL" id="CP054393">
    <property type="protein sequence ID" value="QTX02867.1"/>
    <property type="molecule type" value="Genomic_DNA"/>
</dbReference>
<evidence type="ECO:0000313" key="10">
    <source>
        <dbReference type="EMBL" id="QTX03036.1"/>
    </source>
</evidence>
<evidence type="ECO:0000313" key="5">
    <source>
        <dbReference type="EMBL" id="QTX02867.1"/>
    </source>
</evidence>
<evidence type="ECO:0000313" key="11">
    <source>
        <dbReference type="EMBL" id="QTX03065.1"/>
    </source>
</evidence>
<feature type="transmembrane region" description="Helical" evidence="1">
    <location>
        <begin position="52"/>
        <end position="71"/>
    </location>
</feature>
<evidence type="ECO:0000313" key="4">
    <source>
        <dbReference type="EMBL" id="QTX02726.1"/>
    </source>
</evidence>
<evidence type="ECO:0000313" key="3">
    <source>
        <dbReference type="EMBL" id="QTX02629.1"/>
    </source>
</evidence>
<dbReference type="EMBL" id="CP054393">
    <property type="protein sequence ID" value="QTX03157.1"/>
    <property type="molecule type" value="Genomic_DNA"/>
</dbReference>
<sequence>MSKKIIITKKPNKKLTKTQNPNQKISIPETKKLNHHISPPTPNINKLNLLKIITYLTIILYFILHVNVIYYQNQIPWLTTGINNFIDLIKTIFSGGNK</sequence>
<dbReference type="EMBL" id="CP054393">
    <property type="protein sequence ID" value="QTX03269.1"/>
    <property type="molecule type" value="Genomic_DNA"/>
</dbReference>
<keyword evidence="15" id="KW-1185">Reference proteome</keyword>
<evidence type="ECO:0000313" key="9">
    <source>
        <dbReference type="EMBL" id="QTX02993.1"/>
    </source>
</evidence>
<dbReference type="KEGG" id="pluf:LFWB_5440"/>
<dbReference type="KEGG" id="pluf:LFWB_0590"/>
<dbReference type="KEGG" id="pluf:LFWB_3380"/>
<evidence type="ECO:0000313" key="7">
    <source>
        <dbReference type="EMBL" id="QTX02930.1"/>
    </source>
</evidence>
<evidence type="ECO:0000313" key="13">
    <source>
        <dbReference type="EMBL" id="QTX03157.1"/>
    </source>
</evidence>
<keyword evidence="1" id="KW-1133">Transmembrane helix</keyword>